<name>A0AAD1WS02_PELCU</name>
<reference evidence="1" key="1">
    <citation type="submission" date="2022-03" db="EMBL/GenBank/DDBJ databases">
        <authorList>
            <person name="Alioto T."/>
            <person name="Alioto T."/>
            <person name="Gomez Garrido J."/>
        </authorList>
    </citation>
    <scope>NUCLEOTIDE SEQUENCE</scope>
</reference>
<evidence type="ECO:0000313" key="2">
    <source>
        <dbReference type="Proteomes" id="UP001295444"/>
    </source>
</evidence>
<dbReference type="AlphaFoldDB" id="A0AAD1WS02"/>
<feature type="non-terminal residue" evidence="1">
    <location>
        <position position="77"/>
    </location>
</feature>
<dbReference type="Proteomes" id="UP001295444">
    <property type="component" value="Chromosome 10"/>
</dbReference>
<dbReference type="EMBL" id="OW240921">
    <property type="protein sequence ID" value="CAH2319739.1"/>
    <property type="molecule type" value="Genomic_DNA"/>
</dbReference>
<feature type="non-terminal residue" evidence="1">
    <location>
        <position position="1"/>
    </location>
</feature>
<protein>
    <submittedName>
        <fullName evidence="1">Uncharacterized protein</fullName>
    </submittedName>
</protein>
<accession>A0AAD1WS02</accession>
<gene>
    <name evidence="1" type="ORF">PECUL_23A053760</name>
</gene>
<evidence type="ECO:0000313" key="1">
    <source>
        <dbReference type="EMBL" id="CAH2319739.1"/>
    </source>
</evidence>
<organism evidence="1 2">
    <name type="scientific">Pelobates cultripes</name>
    <name type="common">Western spadefoot toad</name>
    <dbReference type="NCBI Taxonomy" id="61616"/>
    <lineage>
        <taxon>Eukaryota</taxon>
        <taxon>Metazoa</taxon>
        <taxon>Chordata</taxon>
        <taxon>Craniata</taxon>
        <taxon>Vertebrata</taxon>
        <taxon>Euteleostomi</taxon>
        <taxon>Amphibia</taxon>
        <taxon>Batrachia</taxon>
        <taxon>Anura</taxon>
        <taxon>Pelobatoidea</taxon>
        <taxon>Pelobatidae</taxon>
        <taxon>Pelobates</taxon>
    </lineage>
</organism>
<sequence>DILTHLLPMPMELTPEMCLLYICPENIAKVHARLLFHTLIAACTLIARAWKSTSAPTKHSLRQQIQTNWKYELMTAI</sequence>
<keyword evidence="2" id="KW-1185">Reference proteome</keyword>
<proteinExistence type="predicted"/>